<evidence type="ECO:0000256" key="1">
    <source>
        <dbReference type="ARBA" id="ARBA00022723"/>
    </source>
</evidence>
<dbReference type="InterPro" id="IPR013785">
    <property type="entry name" value="Aldolase_TIM"/>
</dbReference>
<dbReference type="Gene3D" id="3.20.20.70">
    <property type="entry name" value="Aldolase class I"/>
    <property type="match status" value="1"/>
</dbReference>
<accession>A0A0G1CJX9</accession>
<evidence type="ECO:0000313" key="3">
    <source>
        <dbReference type="EMBL" id="KKS85804.1"/>
    </source>
</evidence>
<reference evidence="3 4" key="1">
    <citation type="journal article" date="2015" name="Nature">
        <title>rRNA introns, odd ribosomes, and small enigmatic genomes across a large radiation of phyla.</title>
        <authorList>
            <person name="Brown C.T."/>
            <person name="Hug L.A."/>
            <person name="Thomas B.C."/>
            <person name="Sharon I."/>
            <person name="Castelle C.J."/>
            <person name="Singh A."/>
            <person name="Wilkins M.J."/>
            <person name="Williams K.H."/>
            <person name="Banfield J.F."/>
        </authorList>
    </citation>
    <scope>NUCLEOTIDE SEQUENCE [LARGE SCALE GENOMIC DNA]</scope>
</reference>
<dbReference type="PANTHER" id="PTHR11749">
    <property type="entry name" value="RIBULOSE-5-PHOSPHATE-3-EPIMERASE"/>
    <property type="match status" value="1"/>
</dbReference>
<sequence>MIEIIPSPGTSDKTFDEIAKKINQVIGLVDWVEIDVLDNTLYQNVSYNNWDSFRVFKDQIRLAAHLMVADPAKYIEPLIKNGFKRLIADVEGHAVRDFIHECRMHHVEVGVALNGPSSLQLVEPFLESVDTVLVMTISSGFSGTSFLPETLPKIRKIHEEYPGLPIEVDGGIGKETAPLVIENGATRLVSTSYLFWKNKDRIAEAIEELKGTR</sequence>
<evidence type="ECO:0000256" key="2">
    <source>
        <dbReference type="ARBA" id="ARBA00023235"/>
    </source>
</evidence>
<dbReference type="STRING" id="1618446.UV61_C0015G0018"/>
<dbReference type="EMBL" id="LCFD01000015">
    <property type="protein sequence ID" value="KKS85804.1"/>
    <property type="molecule type" value="Genomic_DNA"/>
</dbReference>
<proteinExistence type="predicted"/>
<name>A0A0G1CJX9_9BACT</name>
<evidence type="ECO:0000313" key="4">
    <source>
        <dbReference type="Proteomes" id="UP000034050"/>
    </source>
</evidence>
<dbReference type="SUPFAM" id="SSF51366">
    <property type="entry name" value="Ribulose-phoshate binding barrel"/>
    <property type="match status" value="1"/>
</dbReference>
<keyword evidence="2" id="KW-0413">Isomerase</keyword>
<dbReference type="AlphaFoldDB" id="A0A0G1CJX9"/>
<organism evidence="3 4">
    <name type="scientific">Candidatus Gottesmanbacteria bacterium GW2011_GWB1_43_11</name>
    <dbReference type="NCBI Taxonomy" id="1618446"/>
    <lineage>
        <taxon>Bacteria</taxon>
        <taxon>Candidatus Gottesmaniibacteriota</taxon>
    </lineage>
</organism>
<dbReference type="Proteomes" id="UP000034050">
    <property type="component" value="Unassembled WGS sequence"/>
</dbReference>
<dbReference type="Pfam" id="PF00834">
    <property type="entry name" value="Ribul_P_3_epim"/>
    <property type="match status" value="1"/>
</dbReference>
<protein>
    <submittedName>
        <fullName evidence="3">Ribulose-phosphate 3-epimerase</fullName>
    </submittedName>
</protein>
<keyword evidence="1" id="KW-0479">Metal-binding</keyword>
<comment type="caution">
    <text evidence="3">The sequence shown here is derived from an EMBL/GenBank/DDBJ whole genome shotgun (WGS) entry which is preliminary data.</text>
</comment>
<dbReference type="GO" id="GO:0005975">
    <property type="term" value="P:carbohydrate metabolic process"/>
    <property type="evidence" value="ECO:0007669"/>
    <property type="project" value="InterPro"/>
</dbReference>
<dbReference type="GO" id="GO:0016857">
    <property type="term" value="F:racemase and epimerase activity, acting on carbohydrates and derivatives"/>
    <property type="evidence" value="ECO:0007669"/>
    <property type="project" value="InterPro"/>
</dbReference>
<dbReference type="InterPro" id="IPR011060">
    <property type="entry name" value="RibuloseP-bd_barrel"/>
</dbReference>
<dbReference type="InterPro" id="IPR000056">
    <property type="entry name" value="Ribul_P_3_epim-like"/>
</dbReference>
<dbReference type="GO" id="GO:0046872">
    <property type="term" value="F:metal ion binding"/>
    <property type="evidence" value="ECO:0007669"/>
    <property type="project" value="UniProtKB-KW"/>
</dbReference>
<gene>
    <name evidence="3" type="ORF">UV61_C0015G0018</name>
</gene>